<dbReference type="InterPro" id="IPR011032">
    <property type="entry name" value="GroES-like_sf"/>
</dbReference>
<dbReference type="InterPro" id="IPR052711">
    <property type="entry name" value="Zinc_ADH-like"/>
</dbReference>
<reference evidence="3" key="1">
    <citation type="journal article" date="2019" name="Int. J. Syst. Evol. Microbiol.">
        <title>The Global Catalogue of Microorganisms (GCM) 10K type strain sequencing project: providing services to taxonomists for standard genome sequencing and annotation.</title>
        <authorList>
            <consortium name="The Broad Institute Genomics Platform"/>
            <consortium name="The Broad Institute Genome Sequencing Center for Infectious Disease"/>
            <person name="Wu L."/>
            <person name="Ma J."/>
        </authorList>
    </citation>
    <scope>NUCLEOTIDE SEQUENCE [LARGE SCALE GENOMIC DNA]</scope>
    <source>
        <strain evidence="3">CGMCC 4.7641</strain>
    </source>
</reference>
<sequence>MTTNLMRAVVHEGTAGLGGVRLAEVPVPRPGPGEVLVRLKAAGLNHRDLFIVDSRDPAAPATVLGSDGAGVVVSGSAEVGTEVVINPSLDWAEPDAVPEVPAILGVPTNGTLAEYVVVPAANVVPKPEHLNWTEAAALPLAALTAYRALFTRGGLVAGEHVLLPGIGSGVATFALAMAKAVGATVSVTSRSAEKLARARELGADRAIGSSGDWAADLGAPVDLVVDSIGSATFDACLSVLRSGGRMVTLGATTGPDVELSLRNLFFRQISLLGTSMGSAREFSRMVELVAEHRVQPVVHHVYDLSDGPRALAELASGDQFGKLVVTVG</sequence>
<dbReference type="Proteomes" id="UP001597483">
    <property type="component" value="Unassembled WGS sequence"/>
</dbReference>
<dbReference type="Gene3D" id="3.40.50.720">
    <property type="entry name" value="NAD(P)-binding Rossmann-like Domain"/>
    <property type="match status" value="1"/>
</dbReference>
<dbReference type="PANTHER" id="PTHR45033:SF3">
    <property type="entry name" value="DEHYDROGENASE, PUTATIVE (AFU_ORTHOLOGUE AFUA_2G13270)-RELATED"/>
    <property type="match status" value="1"/>
</dbReference>
<evidence type="ECO:0000313" key="3">
    <source>
        <dbReference type="Proteomes" id="UP001597483"/>
    </source>
</evidence>
<dbReference type="RefSeq" id="WP_378307867.1">
    <property type="nucleotide sequence ID" value="NZ_JBHUKS010000017.1"/>
</dbReference>
<dbReference type="EMBL" id="JBHUKS010000017">
    <property type="protein sequence ID" value="MFD2470563.1"/>
    <property type="molecule type" value="Genomic_DNA"/>
</dbReference>
<dbReference type="InterPro" id="IPR020843">
    <property type="entry name" value="ER"/>
</dbReference>
<comment type="caution">
    <text evidence="2">The sequence shown here is derived from an EMBL/GenBank/DDBJ whole genome shotgun (WGS) entry which is preliminary data.</text>
</comment>
<protein>
    <submittedName>
        <fullName evidence="2">Zinc-binding dehydrogenase</fullName>
    </submittedName>
</protein>
<dbReference type="SMART" id="SM00829">
    <property type="entry name" value="PKS_ER"/>
    <property type="match status" value="1"/>
</dbReference>
<feature type="domain" description="Enoyl reductase (ER)" evidence="1">
    <location>
        <begin position="15"/>
        <end position="325"/>
    </location>
</feature>
<keyword evidence="3" id="KW-1185">Reference proteome</keyword>
<evidence type="ECO:0000259" key="1">
    <source>
        <dbReference type="SMART" id="SM00829"/>
    </source>
</evidence>
<dbReference type="InterPro" id="IPR013154">
    <property type="entry name" value="ADH-like_N"/>
</dbReference>
<dbReference type="Gene3D" id="3.90.180.10">
    <property type="entry name" value="Medium-chain alcohol dehydrogenases, catalytic domain"/>
    <property type="match status" value="1"/>
</dbReference>
<name>A0ABW5HB70_9PSEU</name>
<dbReference type="SUPFAM" id="SSF50129">
    <property type="entry name" value="GroES-like"/>
    <property type="match status" value="1"/>
</dbReference>
<proteinExistence type="predicted"/>
<gene>
    <name evidence="2" type="ORF">ACFSVL_24445</name>
</gene>
<dbReference type="SUPFAM" id="SSF51735">
    <property type="entry name" value="NAD(P)-binding Rossmann-fold domains"/>
    <property type="match status" value="1"/>
</dbReference>
<dbReference type="PANTHER" id="PTHR45033">
    <property type="match status" value="1"/>
</dbReference>
<dbReference type="InterPro" id="IPR036291">
    <property type="entry name" value="NAD(P)-bd_dom_sf"/>
</dbReference>
<dbReference type="Pfam" id="PF00107">
    <property type="entry name" value="ADH_zinc_N"/>
    <property type="match status" value="1"/>
</dbReference>
<evidence type="ECO:0000313" key="2">
    <source>
        <dbReference type="EMBL" id="MFD2470563.1"/>
    </source>
</evidence>
<dbReference type="Pfam" id="PF08240">
    <property type="entry name" value="ADH_N"/>
    <property type="match status" value="1"/>
</dbReference>
<organism evidence="2 3">
    <name type="scientific">Amycolatopsis silviterrae</name>
    <dbReference type="NCBI Taxonomy" id="1656914"/>
    <lineage>
        <taxon>Bacteria</taxon>
        <taxon>Bacillati</taxon>
        <taxon>Actinomycetota</taxon>
        <taxon>Actinomycetes</taxon>
        <taxon>Pseudonocardiales</taxon>
        <taxon>Pseudonocardiaceae</taxon>
        <taxon>Amycolatopsis</taxon>
    </lineage>
</organism>
<dbReference type="InterPro" id="IPR013149">
    <property type="entry name" value="ADH-like_C"/>
</dbReference>
<accession>A0ABW5HB70</accession>